<accession>A0A699W2I3</accession>
<dbReference type="AlphaFoldDB" id="A0A699W2I3"/>
<evidence type="ECO:0000256" key="1">
    <source>
        <dbReference type="SAM" id="MobiDB-lite"/>
    </source>
</evidence>
<feature type="compositionally biased region" description="Polar residues" evidence="1">
    <location>
        <begin position="86"/>
        <end position="95"/>
    </location>
</feature>
<comment type="caution">
    <text evidence="2">The sequence shown here is derived from an EMBL/GenBank/DDBJ whole genome shotgun (WGS) entry which is preliminary data.</text>
</comment>
<protein>
    <submittedName>
        <fullName evidence="2">Uncharacterized protein</fullName>
    </submittedName>
</protein>
<proteinExistence type="predicted"/>
<organism evidence="2">
    <name type="scientific">Tanacetum cinerariifolium</name>
    <name type="common">Dalmatian daisy</name>
    <name type="synonym">Chrysanthemum cinerariifolium</name>
    <dbReference type="NCBI Taxonomy" id="118510"/>
    <lineage>
        <taxon>Eukaryota</taxon>
        <taxon>Viridiplantae</taxon>
        <taxon>Streptophyta</taxon>
        <taxon>Embryophyta</taxon>
        <taxon>Tracheophyta</taxon>
        <taxon>Spermatophyta</taxon>
        <taxon>Magnoliopsida</taxon>
        <taxon>eudicotyledons</taxon>
        <taxon>Gunneridae</taxon>
        <taxon>Pentapetalae</taxon>
        <taxon>asterids</taxon>
        <taxon>campanulids</taxon>
        <taxon>Asterales</taxon>
        <taxon>Asteraceae</taxon>
        <taxon>Asteroideae</taxon>
        <taxon>Anthemideae</taxon>
        <taxon>Anthemidinae</taxon>
        <taxon>Tanacetum</taxon>
    </lineage>
</organism>
<gene>
    <name evidence="2" type="ORF">Tci_911937</name>
</gene>
<dbReference type="EMBL" id="BKCJ011525486">
    <property type="protein sequence ID" value="GFD39968.1"/>
    <property type="molecule type" value="Genomic_DNA"/>
</dbReference>
<feature type="region of interest" description="Disordered" evidence="1">
    <location>
        <begin position="83"/>
        <end position="105"/>
    </location>
</feature>
<sequence>VSRKIEETMNLKFLENKPFVAGTGQEWMFNIDYLTDSLNYSRVSSTNLTAGMEEADRLGLAFPSLNLILGVGSASIGSSISVGSTPPVSAGSTPLMSPCASPISV</sequence>
<name>A0A699W2I3_TANCI</name>
<reference evidence="2" key="1">
    <citation type="journal article" date="2019" name="Sci. Rep.">
        <title>Draft genome of Tanacetum cinerariifolium, the natural source of mosquito coil.</title>
        <authorList>
            <person name="Yamashiro T."/>
            <person name="Shiraishi A."/>
            <person name="Satake H."/>
            <person name="Nakayama K."/>
        </authorList>
    </citation>
    <scope>NUCLEOTIDE SEQUENCE</scope>
</reference>
<feature type="non-terminal residue" evidence="2">
    <location>
        <position position="105"/>
    </location>
</feature>
<feature type="non-terminal residue" evidence="2">
    <location>
        <position position="1"/>
    </location>
</feature>
<evidence type="ECO:0000313" key="2">
    <source>
        <dbReference type="EMBL" id="GFD39968.1"/>
    </source>
</evidence>